<sequence length="157" mass="17409">MLSGGKEDLGALAMLEDSVKKLKTPKSLPYQTLTKSQIDSSVELLADWVYEHCGSIPFSSLEDQKFNSFLNKIGLPSMDQIDLAREWLNSKYKKVRIESEARIRDTMFFQIASDGWKSGGDNNHHYHDHGSGGFDNLVNLSVNLPNGSGVGDEDDDG</sequence>
<accession>A0A9K3HJD3</accession>
<dbReference type="AlphaFoldDB" id="A0A9K3HJD3"/>
<organism evidence="1 2">
    <name type="scientific">Helianthus annuus</name>
    <name type="common">Common sunflower</name>
    <dbReference type="NCBI Taxonomy" id="4232"/>
    <lineage>
        <taxon>Eukaryota</taxon>
        <taxon>Viridiplantae</taxon>
        <taxon>Streptophyta</taxon>
        <taxon>Embryophyta</taxon>
        <taxon>Tracheophyta</taxon>
        <taxon>Spermatophyta</taxon>
        <taxon>Magnoliopsida</taxon>
        <taxon>eudicotyledons</taxon>
        <taxon>Gunneridae</taxon>
        <taxon>Pentapetalae</taxon>
        <taxon>asterids</taxon>
        <taxon>campanulids</taxon>
        <taxon>Asterales</taxon>
        <taxon>Asteraceae</taxon>
        <taxon>Asteroideae</taxon>
        <taxon>Heliantheae alliance</taxon>
        <taxon>Heliantheae</taxon>
        <taxon>Helianthus</taxon>
    </lineage>
</organism>
<reference evidence="1" key="1">
    <citation type="journal article" date="2017" name="Nature">
        <title>The sunflower genome provides insights into oil metabolism, flowering and Asterid evolution.</title>
        <authorList>
            <person name="Badouin H."/>
            <person name="Gouzy J."/>
            <person name="Grassa C.J."/>
            <person name="Murat F."/>
            <person name="Staton S.E."/>
            <person name="Cottret L."/>
            <person name="Lelandais-Briere C."/>
            <person name="Owens G.L."/>
            <person name="Carrere S."/>
            <person name="Mayjonade B."/>
            <person name="Legrand L."/>
            <person name="Gill N."/>
            <person name="Kane N.C."/>
            <person name="Bowers J.E."/>
            <person name="Hubner S."/>
            <person name="Bellec A."/>
            <person name="Berard A."/>
            <person name="Berges H."/>
            <person name="Blanchet N."/>
            <person name="Boniface M.C."/>
            <person name="Brunel D."/>
            <person name="Catrice O."/>
            <person name="Chaidir N."/>
            <person name="Claudel C."/>
            <person name="Donnadieu C."/>
            <person name="Faraut T."/>
            <person name="Fievet G."/>
            <person name="Helmstetter N."/>
            <person name="King M."/>
            <person name="Knapp S.J."/>
            <person name="Lai Z."/>
            <person name="Le Paslier M.C."/>
            <person name="Lippi Y."/>
            <person name="Lorenzon L."/>
            <person name="Mandel J.R."/>
            <person name="Marage G."/>
            <person name="Marchand G."/>
            <person name="Marquand E."/>
            <person name="Bret-Mestries E."/>
            <person name="Morien E."/>
            <person name="Nambeesan S."/>
            <person name="Nguyen T."/>
            <person name="Pegot-Espagnet P."/>
            <person name="Pouilly N."/>
            <person name="Raftis F."/>
            <person name="Sallet E."/>
            <person name="Schiex T."/>
            <person name="Thomas J."/>
            <person name="Vandecasteele C."/>
            <person name="Vares D."/>
            <person name="Vear F."/>
            <person name="Vautrin S."/>
            <person name="Crespi M."/>
            <person name="Mangin B."/>
            <person name="Burke J.M."/>
            <person name="Salse J."/>
            <person name="Munos S."/>
            <person name="Vincourt P."/>
            <person name="Rieseberg L.H."/>
            <person name="Langlade N.B."/>
        </authorList>
    </citation>
    <scope>NUCLEOTIDE SEQUENCE</scope>
    <source>
        <tissue evidence="1">Leaves</tissue>
    </source>
</reference>
<name>A0A9K3HJD3_HELAN</name>
<comment type="caution">
    <text evidence="1">The sequence shown here is derived from an EMBL/GenBank/DDBJ whole genome shotgun (WGS) entry which is preliminary data.</text>
</comment>
<protein>
    <submittedName>
        <fullName evidence="1">Uncharacterized protein</fullName>
    </submittedName>
</protein>
<dbReference type="Proteomes" id="UP000215914">
    <property type="component" value="Unassembled WGS sequence"/>
</dbReference>
<dbReference type="Gramene" id="mRNA:HanXRQr2_Chr12g0559131">
    <property type="protein sequence ID" value="CDS:HanXRQr2_Chr12g0559131.1"/>
    <property type="gene ID" value="HanXRQr2_Chr12g0559131"/>
</dbReference>
<reference evidence="1" key="2">
    <citation type="submission" date="2020-06" db="EMBL/GenBank/DDBJ databases">
        <title>Helianthus annuus Genome sequencing and assembly Release 2.</title>
        <authorList>
            <person name="Gouzy J."/>
            <person name="Langlade N."/>
            <person name="Munos S."/>
        </authorList>
    </citation>
    <scope>NUCLEOTIDE SEQUENCE</scope>
    <source>
        <tissue evidence="1">Leaves</tissue>
    </source>
</reference>
<proteinExistence type="predicted"/>
<keyword evidence="2" id="KW-1185">Reference proteome</keyword>
<gene>
    <name evidence="1" type="ORF">HanXRQr2_Chr12g0559131</name>
</gene>
<dbReference type="EMBL" id="MNCJ02000327">
    <property type="protein sequence ID" value="KAF5779416.1"/>
    <property type="molecule type" value="Genomic_DNA"/>
</dbReference>
<evidence type="ECO:0000313" key="1">
    <source>
        <dbReference type="EMBL" id="KAF5779416.1"/>
    </source>
</evidence>
<evidence type="ECO:0000313" key="2">
    <source>
        <dbReference type="Proteomes" id="UP000215914"/>
    </source>
</evidence>